<dbReference type="PANTHER" id="PTHR14097">
    <property type="entry name" value="OXIDOREDUCTASE HTATIP2"/>
    <property type="match status" value="1"/>
</dbReference>
<proteinExistence type="predicted"/>
<dbReference type="PANTHER" id="PTHR14097:SF7">
    <property type="entry name" value="OXIDOREDUCTASE HTATIP2"/>
    <property type="match status" value="1"/>
</dbReference>
<keyword evidence="5" id="KW-1185">Reference proteome</keyword>
<reference evidence="5" key="1">
    <citation type="submission" date="2015-10" db="EMBL/GenBank/DDBJ databases">
        <title>Genome of Paenibacillus bovis sp. nov.</title>
        <authorList>
            <person name="Wu Z."/>
            <person name="Gao C."/>
            <person name="Liu Z."/>
            <person name="Zheng H."/>
        </authorList>
    </citation>
    <scope>NUCLEOTIDE SEQUENCE [LARGE SCALE GENOMIC DNA]</scope>
    <source>
        <strain evidence="5">BD3526</strain>
    </source>
</reference>
<sequence length="228" mass="25685">MALEQKVALVAGATGLVGQALTELLIQAPEYSEVIVLVRKPVERWQQHDRLRQVIVDYEHLEQQRDELRADDIYCCLGTTIRKAKTQENMYRIDVTYPLELARIAHEEGATQFLVVSAMGADSQSSVFYSRIKGELEQQLAQIGYESLSIVRPSLLLGKRREFRLGERTGAILARVLSPLFIGPMNKYKAISAEIVAEGMYRIACRKPQGTVVYLSNQLHIAARPVSR</sequence>
<dbReference type="GO" id="GO:0016020">
    <property type="term" value="C:membrane"/>
    <property type="evidence" value="ECO:0007669"/>
    <property type="project" value="UniProtKB-SubCell"/>
</dbReference>
<reference evidence="4 5" key="2">
    <citation type="journal article" date="2016" name="Int. J. Syst. Evol. Microbiol.">
        <title>Paenibacillus bovis sp. nov., isolated from raw yak (Bos grunniens) milk.</title>
        <authorList>
            <person name="Gao C."/>
            <person name="Han J."/>
            <person name="Liu Z."/>
            <person name="Xu X."/>
            <person name="Hang F."/>
            <person name="Wu Z."/>
        </authorList>
    </citation>
    <scope>NUCLEOTIDE SEQUENCE [LARGE SCALE GENOMIC DNA]</scope>
    <source>
        <strain evidence="4 5">BD3526</strain>
    </source>
</reference>
<dbReference type="Proteomes" id="UP000078148">
    <property type="component" value="Chromosome"/>
</dbReference>
<dbReference type="OrthoDB" id="9798632at2"/>
<gene>
    <name evidence="4" type="ORF">AR543_01605</name>
</gene>
<dbReference type="Pfam" id="PF01370">
    <property type="entry name" value="Epimerase"/>
    <property type="match status" value="1"/>
</dbReference>
<evidence type="ECO:0000256" key="2">
    <source>
        <dbReference type="ARBA" id="ARBA00023136"/>
    </source>
</evidence>
<feature type="domain" description="NAD-dependent epimerase/dehydratase" evidence="3">
    <location>
        <begin position="8"/>
        <end position="118"/>
    </location>
</feature>
<evidence type="ECO:0000313" key="5">
    <source>
        <dbReference type="Proteomes" id="UP000078148"/>
    </source>
</evidence>
<dbReference type="EMBL" id="CP013023">
    <property type="protein sequence ID" value="ANF94853.1"/>
    <property type="molecule type" value="Genomic_DNA"/>
</dbReference>
<evidence type="ECO:0000259" key="3">
    <source>
        <dbReference type="Pfam" id="PF01370"/>
    </source>
</evidence>
<protein>
    <submittedName>
        <fullName evidence="4">Oxidoreductase</fullName>
    </submittedName>
</protein>
<comment type="subcellular location">
    <subcellularLocation>
        <location evidence="1">Membrane</location>
    </subcellularLocation>
</comment>
<evidence type="ECO:0000256" key="1">
    <source>
        <dbReference type="ARBA" id="ARBA00004370"/>
    </source>
</evidence>
<evidence type="ECO:0000313" key="4">
    <source>
        <dbReference type="EMBL" id="ANF94853.1"/>
    </source>
</evidence>
<dbReference type="Gene3D" id="3.40.50.720">
    <property type="entry name" value="NAD(P)-binding Rossmann-like Domain"/>
    <property type="match status" value="1"/>
</dbReference>
<dbReference type="SUPFAM" id="SSF51735">
    <property type="entry name" value="NAD(P)-binding Rossmann-fold domains"/>
    <property type="match status" value="1"/>
</dbReference>
<dbReference type="AlphaFoldDB" id="A0A172ZBI4"/>
<dbReference type="KEGG" id="pbv:AR543_01605"/>
<dbReference type="InterPro" id="IPR036291">
    <property type="entry name" value="NAD(P)-bd_dom_sf"/>
</dbReference>
<accession>A0A172ZBI4</accession>
<dbReference type="InterPro" id="IPR001509">
    <property type="entry name" value="Epimerase_deHydtase"/>
</dbReference>
<organism evidence="4 5">
    <name type="scientific">Paenibacillus bovis</name>
    <dbReference type="NCBI Taxonomy" id="1616788"/>
    <lineage>
        <taxon>Bacteria</taxon>
        <taxon>Bacillati</taxon>
        <taxon>Bacillota</taxon>
        <taxon>Bacilli</taxon>
        <taxon>Bacillales</taxon>
        <taxon>Paenibacillaceae</taxon>
        <taxon>Paenibacillus</taxon>
    </lineage>
</organism>
<dbReference type="STRING" id="1616788.AR543_01605"/>
<name>A0A172ZBI4_9BACL</name>
<dbReference type="CDD" id="cd05250">
    <property type="entry name" value="CC3_like_SDR_a"/>
    <property type="match status" value="1"/>
</dbReference>
<keyword evidence="2" id="KW-0472">Membrane</keyword>